<dbReference type="PANTHER" id="PTHR23239:SF32">
    <property type="entry name" value="PHAKININ"/>
    <property type="match status" value="1"/>
</dbReference>
<dbReference type="Gene3D" id="1.20.5.170">
    <property type="match status" value="1"/>
</dbReference>
<accession>A0A5C6MLL1</accession>
<dbReference type="GO" id="GO:0045109">
    <property type="term" value="P:intermediate filament organization"/>
    <property type="evidence" value="ECO:0007669"/>
    <property type="project" value="TreeGrafter"/>
</dbReference>
<dbReference type="Pfam" id="PF00038">
    <property type="entry name" value="Filament"/>
    <property type="match status" value="1"/>
</dbReference>
<protein>
    <submittedName>
        <fullName evidence="6">Phakinin 49 kDa cytoskeletal protein</fullName>
    </submittedName>
</protein>
<evidence type="ECO:0000256" key="4">
    <source>
        <dbReference type="SAM" id="MobiDB-lite"/>
    </source>
</evidence>
<dbReference type="InterPro" id="IPR002957">
    <property type="entry name" value="Keratin_I"/>
</dbReference>
<dbReference type="InterPro" id="IPR039008">
    <property type="entry name" value="IF_rod_dom"/>
</dbReference>
<keyword evidence="1" id="KW-0403">Intermediate filament</keyword>
<name>A0A5C6MLL1_9TELE</name>
<proteinExistence type="predicted"/>
<dbReference type="Proteomes" id="UP000324091">
    <property type="component" value="Unassembled WGS sequence"/>
</dbReference>
<evidence type="ECO:0000313" key="6">
    <source>
        <dbReference type="EMBL" id="TWW54257.1"/>
    </source>
</evidence>
<dbReference type="GO" id="GO:0005198">
    <property type="term" value="F:structural molecule activity"/>
    <property type="evidence" value="ECO:0007669"/>
    <property type="project" value="InterPro"/>
</dbReference>
<dbReference type="GO" id="GO:0005882">
    <property type="term" value="C:intermediate filament"/>
    <property type="evidence" value="ECO:0007669"/>
    <property type="project" value="UniProtKB-KW"/>
</dbReference>
<feature type="region of interest" description="Disordered" evidence="4">
    <location>
        <begin position="170"/>
        <end position="195"/>
    </location>
</feature>
<organism evidence="6 7">
    <name type="scientific">Takifugu flavidus</name>
    <name type="common">sansaifugu</name>
    <dbReference type="NCBI Taxonomy" id="433684"/>
    <lineage>
        <taxon>Eukaryota</taxon>
        <taxon>Metazoa</taxon>
        <taxon>Chordata</taxon>
        <taxon>Craniata</taxon>
        <taxon>Vertebrata</taxon>
        <taxon>Euteleostomi</taxon>
        <taxon>Actinopterygii</taxon>
        <taxon>Neopterygii</taxon>
        <taxon>Teleostei</taxon>
        <taxon>Neoteleostei</taxon>
        <taxon>Acanthomorphata</taxon>
        <taxon>Eupercaria</taxon>
        <taxon>Tetraodontiformes</taxon>
        <taxon>Tetradontoidea</taxon>
        <taxon>Tetraodontidae</taxon>
        <taxon>Takifugu</taxon>
    </lineage>
</organism>
<dbReference type="AlphaFoldDB" id="A0A5C6MLL1"/>
<evidence type="ECO:0000256" key="1">
    <source>
        <dbReference type="ARBA" id="ARBA00022754"/>
    </source>
</evidence>
<evidence type="ECO:0000259" key="5">
    <source>
        <dbReference type="Pfam" id="PF00038"/>
    </source>
</evidence>
<dbReference type="SUPFAM" id="SSF64593">
    <property type="entry name" value="Intermediate filament protein, coiled coil region"/>
    <property type="match status" value="1"/>
</dbReference>
<gene>
    <name evidence="6" type="ORF">D4764_0292010</name>
</gene>
<feature type="coiled-coil region" evidence="3">
    <location>
        <begin position="111"/>
        <end position="145"/>
    </location>
</feature>
<keyword evidence="7" id="KW-1185">Reference proteome</keyword>
<comment type="caution">
    <text evidence="6">The sequence shown here is derived from an EMBL/GenBank/DDBJ whole genome shotgun (WGS) entry which is preliminary data.</text>
</comment>
<dbReference type="EMBL" id="RHFK02000325">
    <property type="protein sequence ID" value="TWW54257.1"/>
    <property type="molecule type" value="Genomic_DNA"/>
</dbReference>
<evidence type="ECO:0000256" key="2">
    <source>
        <dbReference type="ARBA" id="ARBA00023054"/>
    </source>
</evidence>
<dbReference type="PANTHER" id="PTHR23239">
    <property type="entry name" value="INTERMEDIATE FILAMENT"/>
    <property type="match status" value="1"/>
</dbReference>
<evidence type="ECO:0000313" key="7">
    <source>
        <dbReference type="Proteomes" id="UP000324091"/>
    </source>
</evidence>
<feature type="domain" description="IF rod" evidence="5">
    <location>
        <begin position="4"/>
        <end position="159"/>
    </location>
</feature>
<sequence>DEPDAPIETSLNQILAYIRSHWEKVTEKNRAETDCLLDRGAVREHRLSPGEEQLEALKAECSDTGCRIQSLQAEIESIRALVRARNEAWRTRWATPLHWHDMELQNLGSVVARLEAEAADVHGEIDQQRRDYDTLLSNKLRLEQEIGLYHGILDGEESRVQLVEPQCPGLHSELQGAAETSAAPDAAGPGGGPGQ</sequence>
<feature type="non-terminal residue" evidence="6">
    <location>
        <position position="1"/>
    </location>
</feature>
<dbReference type="Gene3D" id="1.20.5.500">
    <property type="entry name" value="Single helix bin"/>
    <property type="match status" value="1"/>
</dbReference>
<keyword evidence="2 3" id="KW-0175">Coiled coil</keyword>
<evidence type="ECO:0000256" key="3">
    <source>
        <dbReference type="SAM" id="Coils"/>
    </source>
</evidence>
<reference evidence="6 7" key="1">
    <citation type="submission" date="2019-04" db="EMBL/GenBank/DDBJ databases">
        <title>Chromosome genome assembly for Takifugu flavidus.</title>
        <authorList>
            <person name="Xiao S."/>
        </authorList>
    </citation>
    <scope>NUCLEOTIDE SEQUENCE [LARGE SCALE GENOMIC DNA]</scope>
    <source>
        <strain evidence="6">HTHZ2018</strain>
        <tissue evidence="6">Muscle</tissue>
    </source>
</reference>